<sequence length="405" mass="44743">MSRICIIYPESSTPQTGMGGRHHYLARELVRLGHDVTVVAARWHHLLRDGVDTDALPAEEVVEGYRFVRIDVPKYAHAHDRRRVLAWLVFAAKLPALRRRLAAAPDVVLYSSPHPVGYPGAERLARACGARLVFEVRDIWPLTLIEIGGYSPRHPFIRFLQWIEDRAYARADRVVSNLEGAVEHMVARGMDRDKFTWVSSGIALDEVAAPAPLSPEVAAQIPADGLRIVYTGTLGTANALDTLIEAAALLRDLPDVHILLVGQGRARADLEARRDALGLTNVRFIGPVPKPQVQSVLAACDVCYIGWLKSPLYRWGIAANKVPDYLFSGRPIIHGFSGGNDPVGKFDAGLTVPAEDPEALANAIRRIHAMPETERRRMGENGRRAALAHYDYAQLARRLEEVLTG</sequence>
<evidence type="ECO:0000313" key="2">
    <source>
        <dbReference type="EMBL" id="MFB9149855.1"/>
    </source>
</evidence>
<evidence type="ECO:0000313" key="3">
    <source>
        <dbReference type="Proteomes" id="UP001589670"/>
    </source>
</evidence>
<evidence type="ECO:0000259" key="1">
    <source>
        <dbReference type="Pfam" id="PF13579"/>
    </source>
</evidence>
<dbReference type="Pfam" id="PF13692">
    <property type="entry name" value="Glyco_trans_1_4"/>
    <property type="match status" value="1"/>
</dbReference>
<dbReference type="Proteomes" id="UP001589670">
    <property type="component" value="Unassembled WGS sequence"/>
</dbReference>
<protein>
    <submittedName>
        <fullName evidence="2">Glycosyltransferase family 4 protein</fullName>
    </submittedName>
</protein>
<dbReference type="Gene3D" id="3.40.50.2000">
    <property type="entry name" value="Glycogen Phosphorylase B"/>
    <property type="match status" value="2"/>
</dbReference>
<dbReference type="EMBL" id="JBHMEC010000015">
    <property type="protein sequence ID" value="MFB9149855.1"/>
    <property type="molecule type" value="Genomic_DNA"/>
</dbReference>
<proteinExistence type="predicted"/>
<dbReference type="CDD" id="cd03794">
    <property type="entry name" value="GT4_WbuB-like"/>
    <property type="match status" value="1"/>
</dbReference>
<feature type="domain" description="Glycosyltransferase subfamily 4-like N-terminal" evidence="1">
    <location>
        <begin position="16"/>
        <end position="199"/>
    </location>
</feature>
<dbReference type="RefSeq" id="WP_377069191.1">
    <property type="nucleotide sequence ID" value="NZ_JBHMEC010000015.1"/>
</dbReference>
<gene>
    <name evidence="2" type="ORF">ACFFU4_08855</name>
</gene>
<dbReference type="PANTHER" id="PTHR12526">
    <property type="entry name" value="GLYCOSYLTRANSFERASE"/>
    <property type="match status" value="1"/>
</dbReference>
<keyword evidence="3" id="KW-1185">Reference proteome</keyword>
<dbReference type="Pfam" id="PF13579">
    <property type="entry name" value="Glyco_trans_4_4"/>
    <property type="match status" value="1"/>
</dbReference>
<dbReference type="PANTHER" id="PTHR12526:SF622">
    <property type="entry name" value="GLYCOSYLTRANSFERASE (GROUP I)"/>
    <property type="match status" value="1"/>
</dbReference>
<reference evidence="2 3" key="1">
    <citation type="submission" date="2024-09" db="EMBL/GenBank/DDBJ databases">
        <authorList>
            <person name="Sun Q."/>
            <person name="Mori K."/>
        </authorList>
    </citation>
    <scope>NUCLEOTIDE SEQUENCE [LARGE SCALE GENOMIC DNA]</scope>
    <source>
        <strain evidence="2 3">CECT 9424</strain>
    </source>
</reference>
<name>A0ABV5I1P7_9RHOB</name>
<accession>A0ABV5I1P7</accession>
<dbReference type="InterPro" id="IPR028098">
    <property type="entry name" value="Glyco_trans_4-like_N"/>
</dbReference>
<organism evidence="2 3">
    <name type="scientific">Roseovarius ramblicola</name>
    <dbReference type="NCBI Taxonomy" id="2022336"/>
    <lineage>
        <taxon>Bacteria</taxon>
        <taxon>Pseudomonadati</taxon>
        <taxon>Pseudomonadota</taxon>
        <taxon>Alphaproteobacteria</taxon>
        <taxon>Rhodobacterales</taxon>
        <taxon>Roseobacteraceae</taxon>
        <taxon>Roseovarius</taxon>
    </lineage>
</organism>
<dbReference type="SUPFAM" id="SSF53756">
    <property type="entry name" value="UDP-Glycosyltransferase/glycogen phosphorylase"/>
    <property type="match status" value="1"/>
</dbReference>
<comment type="caution">
    <text evidence="2">The sequence shown here is derived from an EMBL/GenBank/DDBJ whole genome shotgun (WGS) entry which is preliminary data.</text>
</comment>